<evidence type="ECO:0000313" key="3">
    <source>
        <dbReference type="Proteomes" id="UP001165122"/>
    </source>
</evidence>
<name>A0A9W7KYL9_9STRA</name>
<keyword evidence="3" id="KW-1185">Reference proteome</keyword>
<feature type="compositionally biased region" description="Low complexity" evidence="1">
    <location>
        <begin position="8"/>
        <end position="18"/>
    </location>
</feature>
<proteinExistence type="predicted"/>
<feature type="compositionally biased region" description="Polar residues" evidence="1">
    <location>
        <begin position="67"/>
        <end position="84"/>
    </location>
</feature>
<feature type="compositionally biased region" description="Basic residues" evidence="1">
    <location>
        <begin position="19"/>
        <end position="34"/>
    </location>
</feature>
<sequence>MARVSFAKVGSNGGNKSSNVRKNKKKKQPKRRFKAPTSLSDTDSSASSTTSSNLSYLPTAVTPSKPPSNITLRPPQKNTQTRLKTTSSPSPTHLLLLDLRLPPSPPFTLSARLTTYLRLTQSTLDTLHRKSYLPQTYVISGPSSSSKPFDGGEFLGPEIEGFRLPESEFGGEESCRYWESLVKKVSRVVLEEKRKGGKGGKKKKKNGGTKISLVIPDTHIMTSPNYETHASAFTATCTSLLTSPDVSSLTIVLVLTEPPTSHTSRFVTALEPIPVEIVQATNLALLDYFKSWCLTVPSNVAKINIPGDEECELKVEVRPTVWDGVSTLPKTPDLTVVQAIDSNEIDVKALFGTPQQCTLPSNLPVAERQSTTTLLSQICLHLVSTSSGLLLRSRERNVKTKKYSSYVCLPESNCCGLILLPVSSSENLFSKNSETDIVDEMGDDADEVRDYVEKTLGALKRTRLNPYLIDEVGSEGRRQYDDNLLDDNMLDLDLDDDDNDDGVLSDHNKEYPEVVSEQVEQGLFTGEVIESDDNGEGDDINDDDDDFGGMGRFVYD</sequence>
<feature type="compositionally biased region" description="Acidic residues" evidence="1">
    <location>
        <begin position="529"/>
        <end position="547"/>
    </location>
</feature>
<feature type="region of interest" description="Disordered" evidence="1">
    <location>
        <begin position="528"/>
        <end position="556"/>
    </location>
</feature>
<dbReference type="AlphaFoldDB" id="A0A9W7KYL9"/>
<feature type="compositionally biased region" description="Low complexity" evidence="1">
    <location>
        <begin position="37"/>
        <end position="55"/>
    </location>
</feature>
<accession>A0A9W7KYL9</accession>
<dbReference type="EMBL" id="BRXW01000259">
    <property type="protein sequence ID" value="GMI16667.1"/>
    <property type="molecule type" value="Genomic_DNA"/>
</dbReference>
<protein>
    <submittedName>
        <fullName evidence="2">Uncharacterized protein</fullName>
    </submittedName>
</protein>
<evidence type="ECO:0000256" key="1">
    <source>
        <dbReference type="SAM" id="MobiDB-lite"/>
    </source>
</evidence>
<reference evidence="3" key="1">
    <citation type="journal article" date="2023" name="Commun. Biol.">
        <title>Genome analysis of Parmales, the sister group of diatoms, reveals the evolutionary specialization of diatoms from phago-mixotrophs to photoautotrophs.</title>
        <authorList>
            <person name="Ban H."/>
            <person name="Sato S."/>
            <person name="Yoshikawa S."/>
            <person name="Yamada K."/>
            <person name="Nakamura Y."/>
            <person name="Ichinomiya M."/>
            <person name="Sato N."/>
            <person name="Blanc-Mathieu R."/>
            <person name="Endo H."/>
            <person name="Kuwata A."/>
            <person name="Ogata H."/>
        </authorList>
    </citation>
    <scope>NUCLEOTIDE SEQUENCE [LARGE SCALE GENOMIC DNA]</scope>
    <source>
        <strain evidence="3">NIES 3700</strain>
    </source>
</reference>
<dbReference type="OrthoDB" id="10455184at2759"/>
<gene>
    <name evidence="2" type="ORF">TrLO_g10834</name>
</gene>
<feature type="region of interest" description="Disordered" evidence="1">
    <location>
        <begin position="1"/>
        <end position="91"/>
    </location>
</feature>
<dbReference type="Proteomes" id="UP001165122">
    <property type="component" value="Unassembled WGS sequence"/>
</dbReference>
<organism evidence="2 3">
    <name type="scientific">Triparma laevis f. longispina</name>
    <dbReference type="NCBI Taxonomy" id="1714387"/>
    <lineage>
        <taxon>Eukaryota</taxon>
        <taxon>Sar</taxon>
        <taxon>Stramenopiles</taxon>
        <taxon>Ochrophyta</taxon>
        <taxon>Bolidophyceae</taxon>
        <taxon>Parmales</taxon>
        <taxon>Triparmaceae</taxon>
        <taxon>Triparma</taxon>
    </lineage>
</organism>
<comment type="caution">
    <text evidence="2">The sequence shown here is derived from an EMBL/GenBank/DDBJ whole genome shotgun (WGS) entry which is preliminary data.</text>
</comment>
<evidence type="ECO:0000313" key="2">
    <source>
        <dbReference type="EMBL" id="GMI16667.1"/>
    </source>
</evidence>